<dbReference type="FunFam" id="1.10.287.10:FF:000002">
    <property type="entry name" value="30S ribosomal protein S15"/>
    <property type="match status" value="1"/>
</dbReference>
<evidence type="ECO:0000256" key="8">
    <source>
        <dbReference type="RuleBase" id="RU004524"/>
    </source>
</evidence>
<proteinExistence type="inferred from homology"/>
<dbReference type="PANTHER" id="PTHR23321">
    <property type="entry name" value="RIBOSOMAL PROTEIN S15, BACTERIAL AND ORGANELLAR"/>
    <property type="match status" value="1"/>
</dbReference>
<keyword evidence="2 6" id="KW-0694">RNA-binding</keyword>
<keyword evidence="3 6" id="KW-0689">Ribosomal protein</keyword>
<comment type="similarity">
    <text evidence="6 7">Belongs to the universal ribosomal protein uS15 family.</text>
</comment>
<dbReference type="OrthoDB" id="9799262at2"/>
<dbReference type="Pfam" id="PF00312">
    <property type="entry name" value="Ribosomal_S15"/>
    <property type="match status" value="1"/>
</dbReference>
<dbReference type="NCBIfam" id="TIGR00952">
    <property type="entry name" value="S15_bact"/>
    <property type="match status" value="1"/>
</dbReference>
<dbReference type="PROSITE" id="PS00362">
    <property type="entry name" value="RIBOSOMAL_S15"/>
    <property type="match status" value="1"/>
</dbReference>
<evidence type="ECO:0000313" key="9">
    <source>
        <dbReference type="EMBL" id="ARU62510.1"/>
    </source>
</evidence>
<comment type="function">
    <text evidence="6">Forms an intersubunit bridge (bridge B4) with the 23S rRNA of the 50S subunit in the ribosome.</text>
</comment>
<dbReference type="PANTHER" id="PTHR23321:SF26">
    <property type="entry name" value="SMALL RIBOSOMAL SUBUNIT PROTEIN US15M"/>
    <property type="match status" value="1"/>
</dbReference>
<dbReference type="Gene3D" id="6.10.250.3130">
    <property type="match status" value="1"/>
</dbReference>
<evidence type="ECO:0000256" key="7">
    <source>
        <dbReference type="RuleBase" id="RU003919"/>
    </source>
</evidence>
<evidence type="ECO:0000313" key="10">
    <source>
        <dbReference type="Proteomes" id="UP000195437"/>
    </source>
</evidence>
<keyword evidence="1 6" id="KW-0699">rRNA-binding</keyword>
<evidence type="ECO:0000256" key="2">
    <source>
        <dbReference type="ARBA" id="ARBA00022884"/>
    </source>
</evidence>
<dbReference type="EMBL" id="CP021434">
    <property type="protein sequence ID" value="ARU62510.1"/>
    <property type="molecule type" value="Genomic_DNA"/>
</dbReference>
<dbReference type="GO" id="GO:0019843">
    <property type="term" value="F:rRNA binding"/>
    <property type="evidence" value="ECO:0007669"/>
    <property type="project" value="UniProtKB-UniRule"/>
</dbReference>
<comment type="function">
    <text evidence="6 8">One of the primary rRNA binding proteins, it binds directly to 16S rRNA where it helps nucleate assembly of the platform of the 30S subunit by binding and bridging several RNA helices of the 16S rRNA.</text>
</comment>
<dbReference type="RefSeq" id="WP_087457868.1">
    <property type="nucleotide sequence ID" value="NZ_CP021434.1"/>
</dbReference>
<dbReference type="CDD" id="cd00353">
    <property type="entry name" value="Ribosomal_S15p_S13e"/>
    <property type="match status" value="1"/>
</dbReference>
<evidence type="ECO:0000256" key="6">
    <source>
        <dbReference type="HAMAP-Rule" id="MF_01343"/>
    </source>
</evidence>
<dbReference type="SMART" id="SM01387">
    <property type="entry name" value="Ribosomal_S15"/>
    <property type="match status" value="1"/>
</dbReference>
<dbReference type="InterPro" id="IPR005290">
    <property type="entry name" value="Ribosomal_uS15_bac-type"/>
</dbReference>
<evidence type="ECO:0000256" key="4">
    <source>
        <dbReference type="ARBA" id="ARBA00023274"/>
    </source>
</evidence>
<keyword evidence="10" id="KW-1185">Reference proteome</keyword>
<dbReference type="HAMAP" id="MF_01343_B">
    <property type="entry name" value="Ribosomal_uS15_B"/>
    <property type="match status" value="1"/>
</dbReference>
<protein>
    <recommendedName>
        <fullName evidence="6">Small ribosomal subunit protein uS15</fullName>
    </recommendedName>
</protein>
<comment type="subunit">
    <text evidence="5 6">Part of the 30S ribosomal subunit. Forms a bridge to the 50S subunit in the 70S ribosome, contacting the 23S rRNA.</text>
</comment>
<dbReference type="KEGG" id="tum:CBW65_17235"/>
<keyword evidence="4 6" id="KW-0687">Ribonucleoprotein</keyword>
<reference evidence="10" key="1">
    <citation type="submission" date="2017-05" db="EMBL/GenBank/DDBJ databases">
        <authorList>
            <person name="Sung H."/>
        </authorList>
    </citation>
    <scope>NUCLEOTIDE SEQUENCE [LARGE SCALE GENOMIC DNA]</scope>
    <source>
        <strain evidence="10">AR23208</strain>
    </source>
</reference>
<dbReference type="Gene3D" id="1.10.287.10">
    <property type="entry name" value="S15/NS1, RNA-binding"/>
    <property type="match status" value="1"/>
</dbReference>
<organism evidence="9 10">
    <name type="scientific">Tumebacillus avium</name>
    <dbReference type="NCBI Taxonomy" id="1903704"/>
    <lineage>
        <taxon>Bacteria</taxon>
        <taxon>Bacillati</taxon>
        <taxon>Bacillota</taxon>
        <taxon>Bacilli</taxon>
        <taxon>Bacillales</taxon>
        <taxon>Alicyclobacillaceae</taxon>
        <taxon>Tumebacillus</taxon>
    </lineage>
</organism>
<sequence length="89" mass="10472">MALSQDAKNQLIESFKVHETDTGSPEVQIAILTNKINYLNDHLRTHKKDHHSRRGLLKMVGHRRNLLNYLRNKDINRYRETIGKLGLRK</sequence>
<gene>
    <name evidence="6" type="primary">rpsO</name>
    <name evidence="9" type="ORF">CBW65_17235</name>
</gene>
<accession>A0A1Y0IQE7</accession>
<dbReference type="GO" id="GO:0006412">
    <property type="term" value="P:translation"/>
    <property type="evidence" value="ECO:0007669"/>
    <property type="project" value="UniProtKB-UniRule"/>
</dbReference>
<dbReference type="SUPFAM" id="SSF47060">
    <property type="entry name" value="S15/NS1 RNA-binding domain"/>
    <property type="match status" value="1"/>
</dbReference>
<dbReference type="InterPro" id="IPR000589">
    <property type="entry name" value="Ribosomal_uS15"/>
</dbReference>
<dbReference type="Proteomes" id="UP000195437">
    <property type="component" value="Chromosome"/>
</dbReference>
<dbReference type="GO" id="GO:0003735">
    <property type="term" value="F:structural constituent of ribosome"/>
    <property type="evidence" value="ECO:0007669"/>
    <property type="project" value="InterPro"/>
</dbReference>
<evidence type="ECO:0000256" key="3">
    <source>
        <dbReference type="ARBA" id="ARBA00022980"/>
    </source>
</evidence>
<dbReference type="InterPro" id="IPR009068">
    <property type="entry name" value="uS15_NS1_RNA-bd_sf"/>
</dbReference>
<dbReference type="GO" id="GO:0022627">
    <property type="term" value="C:cytosolic small ribosomal subunit"/>
    <property type="evidence" value="ECO:0007669"/>
    <property type="project" value="TreeGrafter"/>
</dbReference>
<name>A0A1Y0IQE7_9BACL</name>
<dbReference type="AlphaFoldDB" id="A0A1Y0IQE7"/>
<evidence type="ECO:0000256" key="5">
    <source>
        <dbReference type="ARBA" id="ARBA00064542"/>
    </source>
</evidence>
<evidence type="ECO:0000256" key="1">
    <source>
        <dbReference type="ARBA" id="ARBA00022730"/>
    </source>
</evidence>